<dbReference type="KEGG" id="dosa:Os07g0232300"/>
<feature type="non-terminal residue" evidence="2">
    <location>
        <position position="1"/>
    </location>
</feature>
<reference evidence="3" key="2">
    <citation type="journal article" date="2008" name="Nucleic Acids Res.">
        <title>The rice annotation project database (RAP-DB): 2008 update.</title>
        <authorList>
            <consortium name="The rice annotation project (RAP)"/>
        </authorList>
    </citation>
    <scope>GENOME REANNOTATION</scope>
    <source>
        <strain evidence="3">cv. Nipponbare</strain>
    </source>
</reference>
<evidence type="ECO:0000313" key="2">
    <source>
        <dbReference type="EMBL" id="BAH93839.1"/>
    </source>
</evidence>
<dbReference type="Proteomes" id="UP000000763">
    <property type="component" value="Chromosome 7"/>
</dbReference>
<evidence type="ECO:0000313" key="3">
    <source>
        <dbReference type="Proteomes" id="UP000000763"/>
    </source>
</evidence>
<reference evidence="2 3" key="1">
    <citation type="journal article" date="2005" name="Nature">
        <title>The map-based sequence of the rice genome.</title>
        <authorList>
            <consortium name="International rice genome sequencing project (IRGSP)"/>
            <person name="Matsumoto T."/>
            <person name="Wu J."/>
            <person name="Kanamori H."/>
            <person name="Katayose Y."/>
            <person name="Fujisawa M."/>
            <person name="Namiki N."/>
            <person name="Mizuno H."/>
            <person name="Yamamoto K."/>
            <person name="Antonio B.A."/>
            <person name="Baba T."/>
            <person name="Sakata K."/>
            <person name="Nagamura Y."/>
            <person name="Aoki H."/>
            <person name="Arikawa K."/>
            <person name="Arita K."/>
            <person name="Bito T."/>
            <person name="Chiden Y."/>
            <person name="Fujitsuka N."/>
            <person name="Fukunaka R."/>
            <person name="Hamada M."/>
            <person name="Harada C."/>
            <person name="Hayashi A."/>
            <person name="Hijishita S."/>
            <person name="Honda M."/>
            <person name="Hosokawa S."/>
            <person name="Ichikawa Y."/>
            <person name="Idonuma A."/>
            <person name="Iijima M."/>
            <person name="Ikeda M."/>
            <person name="Ikeno M."/>
            <person name="Ito K."/>
            <person name="Ito S."/>
            <person name="Ito T."/>
            <person name="Ito Y."/>
            <person name="Ito Y."/>
            <person name="Iwabuchi A."/>
            <person name="Kamiya K."/>
            <person name="Karasawa W."/>
            <person name="Kurita K."/>
            <person name="Katagiri S."/>
            <person name="Kikuta A."/>
            <person name="Kobayashi H."/>
            <person name="Kobayashi N."/>
            <person name="Machita K."/>
            <person name="Maehara T."/>
            <person name="Masukawa M."/>
            <person name="Mizubayashi T."/>
            <person name="Mukai Y."/>
            <person name="Nagasaki H."/>
            <person name="Nagata Y."/>
            <person name="Naito S."/>
            <person name="Nakashima M."/>
            <person name="Nakama Y."/>
            <person name="Nakamichi Y."/>
            <person name="Nakamura M."/>
            <person name="Meguro A."/>
            <person name="Negishi M."/>
            <person name="Ohta I."/>
            <person name="Ohta T."/>
            <person name="Okamoto M."/>
            <person name="Ono N."/>
            <person name="Saji S."/>
            <person name="Sakaguchi M."/>
            <person name="Sakai K."/>
            <person name="Shibata M."/>
            <person name="Shimokawa T."/>
            <person name="Song J."/>
            <person name="Takazaki Y."/>
            <person name="Terasawa K."/>
            <person name="Tsugane M."/>
            <person name="Tsuji K."/>
            <person name="Ueda S."/>
            <person name="Waki K."/>
            <person name="Yamagata H."/>
            <person name="Yamamoto M."/>
            <person name="Yamamoto S."/>
            <person name="Yamane H."/>
            <person name="Yoshiki S."/>
            <person name="Yoshihara R."/>
            <person name="Yukawa K."/>
            <person name="Zhong H."/>
            <person name="Yano M."/>
            <person name="Yuan Q."/>
            <person name="Ouyang S."/>
            <person name="Liu J."/>
            <person name="Jones K.M."/>
            <person name="Gansberger K."/>
            <person name="Moffat K."/>
            <person name="Hill J."/>
            <person name="Bera J."/>
            <person name="Fadrosh D."/>
            <person name="Jin S."/>
            <person name="Johri S."/>
            <person name="Kim M."/>
            <person name="Overton L."/>
            <person name="Reardon M."/>
            <person name="Tsitrin T."/>
            <person name="Vuong H."/>
            <person name="Weaver B."/>
            <person name="Ciecko A."/>
            <person name="Tallon L."/>
            <person name="Jackson J."/>
            <person name="Pai G."/>
            <person name="Aken S.V."/>
            <person name="Utterback T."/>
            <person name="Reidmuller S."/>
            <person name="Feldblyum T."/>
            <person name="Hsiao J."/>
            <person name="Zismann V."/>
            <person name="Iobst S."/>
            <person name="de Vazeille A.R."/>
            <person name="Buell C.R."/>
            <person name="Ying K."/>
            <person name="Li Y."/>
            <person name="Lu T."/>
            <person name="Huang Y."/>
            <person name="Zhao Q."/>
            <person name="Feng Q."/>
            <person name="Zhang L."/>
            <person name="Zhu J."/>
            <person name="Weng Q."/>
            <person name="Mu J."/>
            <person name="Lu Y."/>
            <person name="Fan D."/>
            <person name="Liu Y."/>
            <person name="Guan J."/>
            <person name="Zhang Y."/>
            <person name="Yu S."/>
            <person name="Liu X."/>
            <person name="Zhang Y."/>
            <person name="Hong G."/>
            <person name="Han B."/>
            <person name="Choisne N."/>
            <person name="Demange N."/>
            <person name="Orjeda G."/>
            <person name="Samain S."/>
            <person name="Cattolico L."/>
            <person name="Pelletier E."/>
            <person name="Couloux A."/>
            <person name="Segurens B."/>
            <person name="Wincker P."/>
            <person name="D'Hont A."/>
            <person name="Scarpelli C."/>
            <person name="Weissenbach J."/>
            <person name="Salanoubat M."/>
            <person name="Quetier F."/>
            <person name="Yu Y."/>
            <person name="Kim H.R."/>
            <person name="Rambo T."/>
            <person name="Currie J."/>
            <person name="Collura K."/>
            <person name="Luo M."/>
            <person name="Yang T."/>
            <person name="Ammiraju J.S.S."/>
            <person name="Engler F."/>
            <person name="Soderlund C."/>
            <person name="Wing R.A."/>
            <person name="Palmer L.E."/>
            <person name="de la Bastide M."/>
            <person name="Spiegel L."/>
            <person name="Nascimento L."/>
            <person name="Zutavern T."/>
            <person name="O'Shaughnessy A."/>
            <person name="Dike S."/>
            <person name="Dedhia N."/>
            <person name="Preston R."/>
            <person name="Balija V."/>
            <person name="McCombie W.R."/>
            <person name="Chow T."/>
            <person name="Chen H."/>
            <person name="Chung M."/>
            <person name="Chen C."/>
            <person name="Shaw J."/>
            <person name="Wu H."/>
            <person name="Hsiao K."/>
            <person name="Chao Y."/>
            <person name="Chu M."/>
            <person name="Cheng C."/>
            <person name="Hour A."/>
            <person name="Lee P."/>
            <person name="Lin S."/>
            <person name="Lin Y."/>
            <person name="Liou J."/>
            <person name="Liu S."/>
            <person name="Hsing Y."/>
            <person name="Raghuvanshi S."/>
            <person name="Mohanty A."/>
            <person name="Bharti A.K."/>
            <person name="Gaur A."/>
            <person name="Gupta V."/>
            <person name="Kumar D."/>
            <person name="Ravi V."/>
            <person name="Vij S."/>
            <person name="Kapur A."/>
            <person name="Khurana P."/>
            <person name="Khurana P."/>
            <person name="Khurana J.P."/>
            <person name="Tyagi A.K."/>
            <person name="Gaikwad K."/>
            <person name="Singh A."/>
            <person name="Dalal V."/>
            <person name="Srivastava S."/>
            <person name="Dixit A."/>
            <person name="Pal A.K."/>
            <person name="Ghazi I.A."/>
            <person name="Yadav M."/>
            <person name="Pandit A."/>
            <person name="Bhargava A."/>
            <person name="Sureshbabu K."/>
            <person name="Batra K."/>
            <person name="Sharma T.R."/>
            <person name="Mohapatra T."/>
            <person name="Singh N.K."/>
            <person name="Messing J."/>
            <person name="Nelson A.B."/>
            <person name="Fuks G."/>
            <person name="Kavchok S."/>
            <person name="Keizer G."/>
            <person name="Linton E."/>
            <person name="Llaca V."/>
            <person name="Song R."/>
            <person name="Tanyolac B."/>
            <person name="Young S."/>
            <person name="Ho-Il K."/>
            <person name="Hahn J.H."/>
            <person name="Sangsakoo G."/>
            <person name="Vanavichit A."/>
            <person name="de Mattos Luiz.A.T."/>
            <person name="Zimmer P.D."/>
            <person name="Malone G."/>
            <person name="Dellagostin O."/>
            <person name="de Oliveira A.C."/>
            <person name="Bevan M."/>
            <person name="Bancroft I."/>
            <person name="Minx P."/>
            <person name="Cordum H."/>
            <person name="Wilson R."/>
            <person name="Cheng Z."/>
            <person name="Jin W."/>
            <person name="Jiang J."/>
            <person name="Leong S.A."/>
            <person name="Iwama H."/>
            <person name="Gojobori T."/>
            <person name="Itoh T."/>
            <person name="Niimura Y."/>
            <person name="Fujii Y."/>
            <person name="Habara T."/>
            <person name="Sakai H."/>
            <person name="Sato Y."/>
            <person name="Wilson G."/>
            <person name="Kumar K."/>
            <person name="McCouch S."/>
            <person name="Juretic N."/>
            <person name="Hoen D."/>
            <person name="Wright S."/>
            <person name="Bruskiewich R."/>
            <person name="Bureau T."/>
            <person name="Miyao A."/>
            <person name="Hirochika H."/>
            <person name="Nishikawa T."/>
            <person name="Kadowaki K."/>
            <person name="Sugiura M."/>
            <person name="Burr B."/>
            <person name="Sasaki T."/>
        </authorList>
    </citation>
    <scope>NUCLEOTIDE SEQUENCE [LARGE SCALE GENOMIC DNA]</scope>
    <source>
        <strain evidence="3">cv. Nipponbare</strain>
    </source>
</reference>
<proteinExistence type="predicted"/>
<name>A0A0P0X3V4_ORYSJ</name>
<dbReference type="AlphaFoldDB" id="A0A0P0X3V4"/>
<dbReference type="EMBL" id="AP008213">
    <property type="protein sequence ID" value="BAH93839.1"/>
    <property type="molecule type" value="Genomic_DNA"/>
</dbReference>
<feature type="region of interest" description="Disordered" evidence="1">
    <location>
        <begin position="13"/>
        <end position="62"/>
    </location>
</feature>
<feature type="region of interest" description="Disordered" evidence="1">
    <location>
        <begin position="97"/>
        <end position="127"/>
    </location>
</feature>
<organism evidence="2 3">
    <name type="scientific">Oryza sativa subsp. japonica</name>
    <name type="common">Rice</name>
    <dbReference type="NCBI Taxonomy" id="39947"/>
    <lineage>
        <taxon>Eukaryota</taxon>
        <taxon>Viridiplantae</taxon>
        <taxon>Streptophyta</taxon>
        <taxon>Embryophyta</taxon>
        <taxon>Tracheophyta</taxon>
        <taxon>Spermatophyta</taxon>
        <taxon>Magnoliopsida</taxon>
        <taxon>Liliopsida</taxon>
        <taxon>Poales</taxon>
        <taxon>Poaceae</taxon>
        <taxon>BOP clade</taxon>
        <taxon>Oryzoideae</taxon>
        <taxon>Oryzeae</taxon>
        <taxon>Oryzinae</taxon>
        <taxon>Oryza</taxon>
        <taxon>Oryza sativa</taxon>
    </lineage>
</organism>
<gene>
    <name evidence="2" type="ordered locus">Os07g0232300</name>
</gene>
<accession>A0A0P0X3V4</accession>
<evidence type="ECO:0000256" key="1">
    <source>
        <dbReference type="SAM" id="MobiDB-lite"/>
    </source>
</evidence>
<sequence length="200" mass="21375">VLSILSLTSPLPHLSLPQIPHSDRRRGNQRLATSRGSGIHTRRRGAGSAAAPARRRSGQQTATATVILGAAWLPPRSGRGERGEDLWRQRWFASLPDPARGSLGEGGSGSPPSQIRPHPGGGSGAPAVDRPFLSLSLTLDRPEVGRGTGGGGGNLFFVCRDDFRRRFVTSHRVGLQVSKSVALLPLLLRPRLQRITLLSV</sequence>
<protein>
    <submittedName>
        <fullName evidence="2">Os07g0232300 protein</fullName>
    </submittedName>
</protein>
<dbReference type="Gramene" id="Os07t0232300-01">
    <property type="protein sequence ID" value="Os07t0232300-01"/>
    <property type="gene ID" value="Os07g0232300"/>
</dbReference>